<reference evidence="3" key="2">
    <citation type="submission" date="2021-03" db="UniProtKB">
        <authorList>
            <consortium name="EnsemblPlants"/>
        </authorList>
    </citation>
    <scope>IDENTIFICATION</scope>
</reference>
<feature type="chain" id="PRO_5031467092" evidence="2">
    <location>
        <begin position="20"/>
        <end position="423"/>
    </location>
</feature>
<evidence type="ECO:0000313" key="4">
    <source>
        <dbReference type="Proteomes" id="UP000596660"/>
    </source>
</evidence>
<name>A0A803M9I5_CHEQI</name>
<dbReference type="AlphaFoldDB" id="A0A803M9I5"/>
<dbReference type="PANTHER" id="PTHR31676:SF196">
    <property type="entry name" value="DUF538 FAMILY PROTEIN"/>
    <property type="match status" value="1"/>
</dbReference>
<sequence length="423" mass="46631">MASSSILLFIVSLITAVAAIDDNLSAYEALETFNFPMGILPKGALGYELNEKTGSFKAFLNGSCSFSLEGSYQLKYKPTISGFISKNKLTKLTGVSVKVFFVWLNIVEVRRADDELEFSVGIASANFPIDNFEECPQCGCGLDCVSHVDNDQLFRSASPLLCSKIIPRVLSTAKDSDFDALIEGDIGESLKGSCKFEFTFVHQEANEVAHYLAQMAIEMEGDIVKHNNIPTCAKNAYENDMDQLPPVGPTEEKIEEKIKEQDPPPEQFDEAQEREVDALGDLLSDPAEELKILDGKPEGFEAETSKDAEAAKGDDVPLTFLDQVELVRKYEVEEIPGMESRIRELEDEKKKMVEDFRQQSTADEKESLEEKTNLKNEIQPEAEARVKEAAAREEAQKLKAKKALARPSSSSATAASSGQDVAL</sequence>
<feature type="region of interest" description="Disordered" evidence="1">
    <location>
        <begin position="239"/>
        <end position="269"/>
    </location>
</feature>
<dbReference type="SUPFAM" id="SSF141562">
    <property type="entry name" value="At5g01610-like"/>
    <property type="match status" value="1"/>
</dbReference>
<feature type="compositionally biased region" description="Basic and acidic residues" evidence="1">
    <location>
        <begin position="250"/>
        <end position="262"/>
    </location>
</feature>
<accession>A0A803M9I5</accession>
<evidence type="ECO:0000256" key="2">
    <source>
        <dbReference type="SAM" id="SignalP"/>
    </source>
</evidence>
<feature type="region of interest" description="Disordered" evidence="1">
    <location>
        <begin position="343"/>
        <end position="423"/>
    </location>
</feature>
<proteinExistence type="predicted"/>
<reference evidence="3" key="1">
    <citation type="journal article" date="2017" name="Nature">
        <title>The genome of Chenopodium quinoa.</title>
        <authorList>
            <person name="Jarvis D.E."/>
            <person name="Ho Y.S."/>
            <person name="Lightfoot D.J."/>
            <person name="Schmoeckel S.M."/>
            <person name="Li B."/>
            <person name="Borm T.J.A."/>
            <person name="Ohyanagi H."/>
            <person name="Mineta K."/>
            <person name="Michell C.T."/>
            <person name="Saber N."/>
            <person name="Kharbatia N.M."/>
            <person name="Rupper R.R."/>
            <person name="Sharp A.R."/>
            <person name="Dally N."/>
            <person name="Boughton B.A."/>
            <person name="Woo Y.H."/>
            <person name="Gao G."/>
            <person name="Schijlen E.G.W.M."/>
            <person name="Guo X."/>
            <person name="Momin A.A."/>
            <person name="Negrao S."/>
            <person name="Al-Babili S."/>
            <person name="Gehring C."/>
            <person name="Roessner U."/>
            <person name="Jung C."/>
            <person name="Murphy K."/>
            <person name="Arold S.T."/>
            <person name="Gojobori T."/>
            <person name="van der Linden C.G."/>
            <person name="van Loo E.N."/>
            <person name="Jellen E.N."/>
            <person name="Maughan P.J."/>
            <person name="Tester M."/>
        </authorList>
    </citation>
    <scope>NUCLEOTIDE SEQUENCE [LARGE SCALE GENOMIC DNA]</scope>
    <source>
        <strain evidence="3">cv. PI 614886</strain>
    </source>
</reference>
<dbReference type="Gene3D" id="2.30.240.10">
    <property type="entry name" value="At5g01610-like"/>
    <property type="match status" value="1"/>
</dbReference>
<keyword evidence="4" id="KW-1185">Reference proteome</keyword>
<dbReference type="InterPro" id="IPR036758">
    <property type="entry name" value="At5g01610-like"/>
</dbReference>
<evidence type="ECO:0000313" key="3">
    <source>
        <dbReference type="EnsemblPlants" id="AUR62025561-RA:cds"/>
    </source>
</evidence>
<feature type="compositionally biased region" description="Low complexity" evidence="1">
    <location>
        <begin position="405"/>
        <end position="417"/>
    </location>
</feature>
<feature type="signal peptide" evidence="2">
    <location>
        <begin position="1"/>
        <end position="19"/>
    </location>
</feature>
<feature type="compositionally biased region" description="Basic and acidic residues" evidence="1">
    <location>
        <begin position="382"/>
        <end position="397"/>
    </location>
</feature>
<dbReference type="Pfam" id="PF04398">
    <property type="entry name" value="DUF538"/>
    <property type="match status" value="1"/>
</dbReference>
<dbReference type="Gramene" id="AUR62025561-RA">
    <property type="protein sequence ID" value="AUR62025561-RA:cds"/>
    <property type="gene ID" value="AUR62025561"/>
</dbReference>
<dbReference type="Proteomes" id="UP000596660">
    <property type="component" value="Unplaced"/>
</dbReference>
<dbReference type="PANTHER" id="PTHR31676">
    <property type="entry name" value="T31J12.3 PROTEIN-RELATED"/>
    <property type="match status" value="1"/>
</dbReference>
<feature type="compositionally biased region" description="Basic and acidic residues" evidence="1">
    <location>
        <begin position="343"/>
        <end position="374"/>
    </location>
</feature>
<organism evidence="3 4">
    <name type="scientific">Chenopodium quinoa</name>
    <name type="common">Quinoa</name>
    <dbReference type="NCBI Taxonomy" id="63459"/>
    <lineage>
        <taxon>Eukaryota</taxon>
        <taxon>Viridiplantae</taxon>
        <taxon>Streptophyta</taxon>
        <taxon>Embryophyta</taxon>
        <taxon>Tracheophyta</taxon>
        <taxon>Spermatophyta</taxon>
        <taxon>Magnoliopsida</taxon>
        <taxon>eudicotyledons</taxon>
        <taxon>Gunneridae</taxon>
        <taxon>Pentapetalae</taxon>
        <taxon>Caryophyllales</taxon>
        <taxon>Chenopodiaceae</taxon>
        <taxon>Chenopodioideae</taxon>
        <taxon>Atripliceae</taxon>
        <taxon>Chenopodium</taxon>
    </lineage>
</organism>
<dbReference type="EnsemblPlants" id="AUR62025561-RA">
    <property type="protein sequence ID" value="AUR62025561-RA:cds"/>
    <property type="gene ID" value="AUR62025561"/>
</dbReference>
<dbReference type="InterPro" id="IPR007493">
    <property type="entry name" value="DUF538"/>
</dbReference>
<evidence type="ECO:0000256" key="1">
    <source>
        <dbReference type="SAM" id="MobiDB-lite"/>
    </source>
</evidence>
<protein>
    <submittedName>
        <fullName evidence="3">Uncharacterized protein</fullName>
    </submittedName>
</protein>
<keyword evidence="2" id="KW-0732">Signal</keyword>